<sequence>MVNQIHCIDDKYCKFERYFKQNSLITKNKLNWVALSKIFLY</sequence>
<keyword evidence="2" id="KW-1185">Reference proteome</keyword>
<evidence type="ECO:0000313" key="2">
    <source>
        <dbReference type="Proteomes" id="UP000006334"/>
    </source>
</evidence>
<protein>
    <submittedName>
        <fullName evidence="1">Uncharacterized protein</fullName>
    </submittedName>
</protein>
<dbReference type="AlphaFoldDB" id="K6WYQ2"/>
<accession>K6WYQ2</accession>
<name>K6WYQ2_9ALTE</name>
<proteinExistence type="predicted"/>
<organism evidence="1 2">
    <name type="scientific">Aliiglaciecola lipolytica E3</name>
    <dbReference type="NCBI Taxonomy" id="1127673"/>
    <lineage>
        <taxon>Bacteria</taxon>
        <taxon>Pseudomonadati</taxon>
        <taxon>Pseudomonadota</taxon>
        <taxon>Gammaproteobacteria</taxon>
        <taxon>Alteromonadales</taxon>
        <taxon>Alteromonadaceae</taxon>
        <taxon>Aliiglaciecola</taxon>
    </lineage>
</organism>
<reference evidence="1 2" key="1">
    <citation type="journal article" date="2017" name="Antonie Van Leeuwenhoek">
        <title>Rhizobium rhizosphaerae sp. nov., a novel species isolated from rice rhizosphere.</title>
        <authorList>
            <person name="Zhao J.J."/>
            <person name="Zhang J."/>
            <person name="Zhang R.J."/>
            <person name="Zhang C.W."/>
            <person name="Yin H.Q."/>
            <person name="Zhang X.X."/>
        </authorList>
    </citation>
    <scope>NUCLEOTIDE SEQUENCE [LARGE SCALE GENOMIC DNA]</scope>
    <source>
        <strain evidence="1 2">E3</strain>
    </source>
</reference>
<gene>
    <name evidence="1" type="ORF">GLIP_0941</name>
</gene>
<dbReference type="Proteomes" id="UP000006334">
    <property type="component" value="Unassembled WGS sequence"/>
</dbReference>
<dbReference type="EMBL" id="BAEN01000021">
    <property type="protein sequence ID" value="GAC13584.1"/>
    <property type="molecule type" value="Genomic_DNA"/>
</dbReference>
<dbReference type="STRING" id="1127673.GLIP_0941"/>
<comment type="caution">
    <text evidence="1">The sequence shown here is derived from an EMBL/GenBank/DDBJ whole genome shotgun (WGS) entry which is preliminary data.</text>
</comment>
<evidence type="ECO:0000313" key="1">
    <source>
        <dbReference type="EMBL" id="GAC13584.1"/>
    </source>
</evidence>